<gene>
    <name evidence="13" type="ORF">B0A48_14548</name>
</gene>
<dbReference type="HAMAP" id="MF_01929">
    <property type="entry name" value="PurE_classI"/>
    <property type="match status" value="1"/>
</dbReference>
<comment type="pathway">
    <text evidence="2 11">Purine metabolism; IMP biosynthesis via de novo pathway; 5-amino-1-(5-phospho-D-ribosyl)imidazole-4-carboxylate from 5-amino-1-(5-phospho-D-ribosyl)imidazole (carboxylase route): step 1/1.</text>
</comment>
<comment type="caution">
    <text evidence="13">The sequence shown here is derived from an EMBL/GenBank/DDBJ whole genome shotgun (WGS) entry which is preliminary data.</text>
</comment>
<accession>A0A1V8SKX4</accession>
<dbReference type="InterPro" id="IPR011761">
    <property type="entry name" value="ATP-grasp"/>
</dbReference>
<evidence type="ECO:0000256" key="7">
    <source>
        <dbReference type="ARBA" id="ARBA00022755"/>
    </source>
</evidence>
<dbReference type="PROSITE" id="PS50975">
    <property type="entry name" value="ATP_GRASP"/>
    <property type="match status" value="1"/>
</dbReference>
<keyword evidence="8 11" id="KW-0210">Decarboxylase</keyword>
<evidence type="ECO:0000256" key="1">
    <source>
        <dbReference type="ARBA" id="ARBA00001244"/>
    </source>
</evidence>
<dbReference type="Gene3D" id="3.30.470.20">
    <property type="entry name" value="ATP-grasp fold, B domain"/>
    <property type="match status" value="1"/>
</dbReference>
<dbReference type="SUPFAM" id="SSF52255">
    <property type="entry name" value="N5-CAIR mutase (phosphoribosylaminoimidazole carboxylase, PurE)"/>
    <property type="match status" value="1"/>
</dbReference>
<dbReference type="SMART" id="SM01001">
    <property type="entry name" value="AIRC"/>
    <property type="match status" value="1"/>
</dbReference>
<dbReference type="InterPro" id="IPR016301">
    <property type="entry name" value="Ade2_fungi/plant"/>
</dbReference>
<dbReference type="PANTHER" id="PTHR11609">
    <property type="entry name" value="PURINE BIOSYNTHESIS PROTEIN 6/7, PUR6/7"/>
    <property type="match status" value="1"/>
</dbReference>
<dbReference type="Pfam" id="PF17769">
    <property type="entry name" value="PurK_C"/>
    <property type="match status" value="1"/>
</dbReference>
<dbReference type="EC" id="4.1.1.21" evidence="4 11"/>
<evidence type="ECO:0000256" key="5">
    <source>
        <dbReference type="ARBA" id="ARBA00021059"/>
    </source>
</evidence>
<comment type="similarity">
    <text evidence="3 11">In the C-terminal section; belongs to the AIR carboxylase family. Class I subfamily.</text>
</comment>
<dbReference type="GO" id="GO:0005524">
    <property type="term" value="F:ATP binding"/>
    <property type="evidence" value="ECO:0007669"/>
    <property type="project" value="UniProtKB-UniRule"/>
</dbReference>
<dbReference type="InterPro" id="IPR033747">
    <property type="entry name" value="PurE_ClassI"/>
</dbReference>
<dbReference type="Pfam" id="PF00731">
    <property type="entry name" value="AIRC"/>
    <property type="match status" value="1"/>
</dbReference>
<dbReference type="Gene3D" id="3.40.50.20">
    <property type="match status" value="1"/>
</dbReference>
<dbReference type="InterPro" id="IPR016185">
    <property type="entry name" value="PreATP-grasp_dom_sf"/>
</dbReference>
<dbReference type="InterPro" id="IPR000031">
    <property type="entry name" value="PurE_dom"/>
</dbReference>
<dbReference type="InterPro" id="IPR011054">
    <property type="entry name" value="Rudment_hybrid_motif"/>
</dbReference>
<dbReference type="AlphaFoldDB" id="A0A1V8SKX4"/>
<dbReference type="UniPathway" id="UPA00074">
    <property type="reaction ID" value="UER00130"/>
</dbReference>
<dbReference type="Pfam" id="PF02222">
    <property type="entry name" value="ATP-grasp"/>
    <property type="match status" value="1"/>
</dbReference>
<dbReference type="FunCoup" id="A0A1V8SKX4">
    <property type="interactions" value="341"/>
</dbReference>
<evidence type="ECO:0000256" key="4">
    <source>
        <dbReference type="ARBA" id="ARBA00012329"/>
    </source>
</evidence>
<dbReference type="InterPro" id="IPR054350">
    <property type="entry name" value="PurT/PurK_preATP-grasp"/>
</dbReference>
<dbReference type="OrthoDB" id="15425at2759"/>
<dbReference type="PIRSF" id="PIRSF001340">
    <property type="entry name" value="AIR_carboxylase"/>
    <property type="match status" value="1"/>
</dbReference>
<dbReference type="NCBIfam" id="NF004679">
    <property type="entry name" value="PRK06019.1-5"/>
    <property type="match status" value="1"/>
</dbReference>
<evidence type="ECO:0000256" key="9">
    <source>
        <dbReference type="ARBA" id="ARBA00022840"/>
    </source>
</evidence>
<proteinExistence type="inferred from homology"/>
<keyword evidence="6 11" id="KW-0547">Nucleotide-binding</keyword>
<dbReference type="InterPro" id="IPR005875">
    <property type="entry name" value="PurK"/>
</dbReference>
<dbReference type="Gene3D" id="3.40.50.1970">
    <property type="match status" value="1"/>
</dbReference>
<dbReference type="InParanoid" id="A0A1V8SKX4"/>
<evidence type="ECO:0000256" key="11">
    <source>
        <dbReference type="PIRNR" id="PIRNR001340"/>
    </source>
</evidence>
<organism evidence="13 14">
    <name type="scientific">Cryoendolithus antarcticus</name>
    <dbReference type="NCBI Taxonomy" id="1507870"/>
    <lineage>
        <taxon>Eukaryota</taxon>
        <taxon>Fungi</taxon>
        <taxon>Dikarya</taxon>
        <taxon>Ascomycota</taxon>
        <taxon>Pezizomycotina</taxon>
        <taxon>Dothideomycetes</taxon>
        <taxon>Dothideomycetidae</taxon>
        <taxon>Cladosporiales</taxon>
        <taxon>Cladosporiaceae</taxon>
        <taxon>Cryoendolithus</taxon>
    </lineage>
</organism>
<evidence type="ECO:0000313" key="13">
    <source>
        <dbReference type="EMBL" id="OQN99778.1"/>
    </source>
</evidence>
<reference evidence="14" key="1">
    <citation type="submission" date="2017-03" db="EMBL/GenBank/DDBJ databases">
        <title>Genomes of endolithic fungi from Antarctica.</title>
        <authorList>
            <person name="Coleine C."/>
            <person name="Masonjones S."/>
            <person name="Stajich J.E."/>
        </authorList>
    </citation>
    <scope>NUCLEOTIDE SEQUENCE [LARGE SCALE GENOMIC DNA]</scope>
    <source>
        <strain evidence="14">CCFEE 5527</strain>
    </source>
</reference>
<keyword evidence="14" id="KW-1185">Reference proteome</keyword>
<dbReference type="InterPro" id="IPR003135">
    <property type="entry name" value="ATP-grasp_carboxylate-amine"/>
</dbReference>
<dbReference type="HAMAP" id="MF_01928">
    <property type="entry name" value="PurK"/>
    <property type="match status" value="1"/>
</dbReference>
<feature type="domain" description="ATP-grasp" evidence="12">
    <location>
        <begin position="112"/>
        <end position="306"/>
    </location>
</feature>
<dbReference type="SUPFAM" id="SSF52440">
    <property type="entry name" value="PreATP-grasp domain"/>
    <property type="match status" value="1"/>
</dbReference>
<dbReference type="InterPro" id="IPR040686">
    <property type="entry name" value="PurK_C"/>
</dbReference>
<dbReference type="GO" id="GO:0004638">
    <property type="term" value="F:phosphoribosylaminoimidazole carboxylase activity"/>
    <property type="evidence" value="ECO:0007669"/>
    <property type="project" value="UniProtKB-UniRule"/>
</dbReference>
<evidence type="ECO:0000313" key="14">
    <source>
        <dbReference type="Proteomes" id="UP000192596"/>
    </source>
</evidence>
<dbReference type="PANTHER" id="PTHR11609:SF5">
    <property type="entry name" value="PHOSPHORIBOSYLAMINOIMIDAZOLE CARBOXYLASE"/>
    <property type="match status" value="1"/>
</dbReference>
<dbReference type="InterPro" id="IPR013815">
    <property type="entry name" value="ATP_grasp_subdomain_1"/>
</dbReference>
<evidence type="ECO:0000256" key="6">
    <source>
        <dbReference type="ARBA" id="ARBA00022741"/>
    </source>
</evidence>
<evidence type="ECO:0000256" key="8">
    <source>
        <dbReference type="ARBA" id="ARBA00022793"/>
    </source>
</evidence>
<dbReference type="NCBIfam" id="TIGR01162">
    <property type="entry name" value="purE"/>
    <property type="match status" value="1"/>
</dbReference>
<dbReference type="Proteomes" id="UP000192596">
    <property type="component" value="Unassembled WGS sequence"/>
</dbReference>
<dbReference type="SUPFAM" id="SSF56059">
    <property type="entry name" value="Glutathione synthetase ATP-binding domain-like"/>
    <property type="match status" value="1"/>
</dbReference>
<evidence type="ECO:0000256" key="2">
    <source>
        <dbReference type="ARBA" id="ARBA00004747"/>
    </source>
</evidence>
<dbReference type="GO" id="GO:0006189">
    <property type="term" value="P:'de novo' IMP biosynthetic process"/>
    <property type="evidence" value="ECO:0007669"/>
    <property type="project" value="UniProtKB-UniRule"/>
</dbReference>
<sequence length="588" mass="63015">MATQKVVGCLGGGQLGRMLAESANKRNIPIVFLDSPNAPAKQITANSAHEHVDGSFKDAKAIEQLASKVDILTVEIEHVDTEILERLESEGKVKVEPSWRTLRVVQDKYAQKEHLREAGVGVVDGIALEKGTVEELWQVVARLGGFPVMLKSRREAYDGRGNFKIKSENDFGPALEALGGKGKGGVLYVERWAAFRMELAVMVVKTKDGGLAYPTTETIHTSESICKLTYTPARGISAKLAKQAQELAKKAVKSLWGKGVFGVEMFLLQDGSLVINEIAPRPHNSGHYTIEACHVSQYDSHLSAILDEPLPQECLEMRVPAAIMLNVLGGETKDSHMIVKRKAAALFGPIGFHDYGKGDARKGRKMGHITVTATSMAKAEALVQPLIEFVDSGNDESSSPSSAPAAALTDSSAQPLVALVMGSDSDLPHLLPGITLLETLGISYTTRVTSAHRTPEAMAEYAQSAEAEGIEVLIAAAGGAAHLPGMVASHTLLPVIGVPIKPRLGDGFDSIVSMTNMPAGVPVATVGLNNSVNAALLAARQLARKDEGIRERLRAWIENNKQTVLKKDAKLHEMGAMKYAEDVLGVKK</sequence>
<dbReference type="SUPFAM" id="SSF51246">
    <property type="entry name" value="Rudiment single hybrid motif"/>
    <property type="match status" value="1"/>
</dbReference>
<comment type="catalytic activity">
    <reaction evidence="1 11">
        <text>5-amino-1-(5-phospho-D-ribosyl)imidazole-4-carboxylate + H(+) = 5-amino-1-(5-phospho-beta-D-ribosyl)imidazole + CO2</text>
        <dbReference type="Rhea" id="RHEA:10792"/>
        <dbReference type="ChEBI" id="CHEBI:15378"/>
        <dbReference type="ChEBI" id="CHEBI:16526"/>
        <dbReference type="ChEBI" id="CHEBI:77657"/>
        <dbReference type="ChEBI" id="CHEBI:137981"/>
        <dbReference type="EC" id="4.1.1.21"/>
    </reaction>
</comment>
<keyword evidence="9 11" id="KW-0067">ATP-binding</keyword>
<evidence type="ECO:0000256" key="10">
    <source>
        <dbReference type="ARBA" id="ARBA00023239"/>
    </source>
</evidence>
<dbReference type="STRING" id="1507870.A0A1V8SKX4"/>
<dbReference type="Gene3D" id="3.30.1490.20">
    <property type="entry name" value="ATP-grasp fold, A domain"/>
    <property type="match status" value="1"/>
</dbReference>
<keyword evidence="10 11" id="KW-0456">Lyase</keyword>
<evidence type="ECO:0000259" key="12">
    <source>
        <dbReference type="PROSITE" id="PS50975"/>
    </source>
</evidence>
<dbReference type="GO" id="GO:0046872">
    <property type="term" value="F:metal ion binding"/>
    <property type="evidence" value="ECO:0007669"/>
    <property type="project" value="InterPro"/>
</dbReference>
<dbReference type="Pfam" id="PF22660">
    <property type="entry name" value="RS_preATP-grasp-like"/>
    <property type="match status" value="1"/>
</dbReference>
<name>A0A1V8SKX4_9PEZI</name>
<dbReference type="NCBIfam" id="TIGR01161">
    <property type="entry name" value="purK"/>
    <property type="match status" value="1"/>
</dbReference>
<keyword evidence="7 11" id="KW-0658">Purine biosynthesis</keyword>
<evidence type="ECO:0000256" key="3">
    <source>
        <dbReference type="ARBA" id="ARBA00006114"/>
    </source>
</evidence>
<protein>
    <recommendedName>
        <fullName evidence="5 11">Phosphoribosylaminoimidazole carboxylase</fullName>
        <ecNumber evidence="4 11">4.1.1.21</ecNumber>
    </recommendedName>
</protein>
<dbReference type="EMBL" id="NAJO01000038">
    <property type="protein sequence ID" value="OQN99778.1"/>
    <property type="molecule type" value="Genomic_DNA"/>
</dbReference>